<dbReference type="RefSeq" id="XP_007418194.1">
    <property type="nucleotide sequence ID" value="XM_007418132.1"/>
</dbReference>
<dbReference type="OrthoDB" id="2517999at2759"/>
<accession>F4S9Y1</accession>
<reference evidence="3" key="1">
    <citation type="journal article" date="2011" name="Proc. Natl. Acad. Sci. U.S.A.">
        <title>Obligate biotrophy features unraveled by the genomic analysis of rust fungi.</title>
        <authorList>
            <person name="Duplessis S."/>
            <person name="Cuomo C.A."/>
            <person name="Lin Y.-C."/>
            <person name="Aerts A."/>
            <person name="Tisserant E."/>
            <person name="Veneault-Fourrey C."/>
            <person name="Joly D.L."/>
            <person name="Hacquard S."/>
            <person name="Amselem J."/>
            <person name="Cantarel B.L."/>
            <person name="Chiu R."/>
            <person name="Coutinho P.M."/>
            <person name="Feau N."/>
            <person name="Field M."/>
            <person name="Frey P."/>
            <person name="Gelhaye E."/>
            <person name="Goldberg J."/>
            <person name="Grabherr M.G."/>
            <person name="Kodira C.D."/>
            <person name="Kohler A."/>
            <person name="Kuees U."/>
            <person name="Lindquist E.A."/>
            <person name="Lucas S.M."/>
            <person name="Mago R."/>
            <person name="Mauceli E."/>
            <person name="Morin E."/>
            <person name="Murat C."/>
            <person name="Pangilinan J.L."/>
            <person name="Park R."/>
            <person name="Pearson M."/>
            <person name="Quesneville H."/>
            <person name="Rouhier N."/>
            <person name="Sakthikumar S."/>
            <person name="Salamov A.A."/>
            <person name="Schmutz J."/>
            <person name="Selles B."/>
            <person name="Shapiro H."/>
            <person name="Tanguay P."/>
            <person name="Tuskan G.A."/>
            <person name="Henrissat B."/>
            <person name="Van de Peer Y."/>
            <person name="Rouze P."/>
            <person name="Ellis J.G."/>
            <person name="Dodds P.N."/>
            <person name="Schein J.E."/>
            <person name="Zhong S."/>
            <person name="Hamelin R.C."/>
            <person name="Grigoriev I.V."/>
            <person name="Szabo L.J."/>
            <person name="Martin F."/>
        </authorList>
    </citation>
    <scope>NUCLEOTIDE SEQUENCE [LARGE SCALE GENOMIC DNA]</scope>
    <source>
        <strain evidence="3">98AG31 / pathotype 3-4-7</strain>
    </source>
</reference>
<gene>
    <name evidence="2" type="ORF">MELLADRAFT_113463</name>
</gene>
<protein>
    <submittedName>
        <fullName evidence="2">Uncharacterized protein</fullName>
    </submittedName>
</protein>
<dbReference type="InParanoid" id="F4S9Y1"/>
<dbReference type="EMBL" id="GL883174">
    <property type="protein sequence ID" value="EGF98529.1"/>
    <property type="molecule type" value="Genomic_DNA"/>
</dbReference>
<dbReference type="VEuPathDB" id="FungiDB:MELLADRAFT_113463"/>
<evidence type="ECO:0000256" key="1">
    <source>
        <dbReference type="SAM" id="MobiDB-lite"/>
    </source>
</evidence>
<name>F4S9Y1_MELLP</name>
<evidence type="ECO:0000313" key="3">
    <source>
        <dbReference type="Proteomes" id="UP000001072"/>
    </source>
</evidence>
<dbReference type="KEGG" id="mlr:MELLADRAFT_113463"/>
<dbReference type="AlphaFoldDB" id="F4S9Y1"/>
<dbReference type="GeneID" id="18924991"/>
<sequence>MASQDSHFIAQKLINQAKNDCQGPFLGPMDNPSSHGMSGQMAFGSIGHRAPPFMTPYSYSSAVKMGMAHPGGNRISSQLTVPNLGHQAPTALAPNTATVIVNGASNPKTNHVELDDDSSICVDELDWTPPPFDELDWTPPFQACSVRVFEATMQSDIATASQSHGKGKAIHVGSVTSNESDEAPIESSIKGKGPVVEVNVMGSYNLKLSYLMYTEKGVNPLKISSQKLKNSITKWMPYRIDPTTKIIDIDNNSFIALKDILFTVADTIDTDAPAGGNSAIFKLADASGTVTINVYIDRHEVFSRSKCRKLVDDQDVQDFFAAVQDCPLREAGMTISMADPAKSAKLADTKIVMAQTRLKAMSAMNNVTVTASQLTDSLPLDPLQVQLEALIKKYGSLDNHSREGWRVYKPHEASKYMQMNYEHLHKWAQELAESRAGVDLDNPPMYLEGFKWTDVKRPLSTAAPQHSAKRIKGSNSNYSHMGTPGGYSECQGYHIEVNREELEELKKYCTLEEFLLDAGIAPFLVDDLSERLANHHIDSFEQFLFPDLMNIRDVLALGISWGIAMKLFSQSRLFYQQMKKELATCNRIFAREGPYNFKSSTTTPHSGPSNSTPRARQAGPSCVPDTAPKAGTSRSSGL</sequence>
<evidence type="ECO:0000313" key="2">
    <source>
        <dbReference type="EMBL" id="EGF98529.1"/>
    </source>
</evidence>
<organism evidence="3">
    <name type="scientific">Melampsora larici-populina (strain 98AG31 / pathotype 3-4-7)</name>
    <name type="common">Poplar leaf rust fungus</name>
    <dbReference type="NCBI Taxonomy" id="747676"/>
    <lineage>
        <taxon>Eukaryota</taxon>
        <taxon>Fungi</taxon>
        <taxon>Dikarya</taxon>
        <taxon>Basidiomycota</taxon>
        <taxon>Pucciniomycotina</taxon>
        <taxon>Pucciniomycetes</taxon>
        <taxon>Pucciniales</taxon>
        <taxon>Melampsoraceae</taxon>
        <taxon>Melampsora</taxon>
    </lineage>
</organism>
<proteinExistence type="predicted"/>
<dbReference type="HOGENOM" id="CLU_442170_0_0_1"/>
<feature type="compositionally biased region" description="Polar residues" evidence="1">
    <location>
        <begin position="597"/>
        <end position="614"/>
    </location>
</feature>
<keyword evidence="3" id="KW-1185">Reference proteome</keyword>
<dbReference type="Proteomes" id="UP000001072">
    <property type="component" value="Unassembled WGS sequence"/>
</dbReference>
<feature type="region of interest" description="Disordered" evidence="1">
    <location>
        <begin position="597"/>
        <end position="638"/>
    </location>
</feature>